<dbReference type="GO" id="GO:0019265">
    <property type="term" value="P:glycine biosynthetic process, by transamination of glyoxylate"/>
    <property type="evidence" value="ECO:0007669"/>
    <property type="project" value="TreeGrafter"/>
</dbReference>
<evidence type="ECO:0000256" key="5">
    <source>
        <dbReference type="PIRSR" id="PIRSR000524-50"/>
    </source>
</evidence>
<dbReference type="InterPro" id="IPR015422">
    <property type="entry name" value="PyrdxlP-dep_Trfase_small"/>
</dbReference>
<dbReference type="PANTHER" id="PTHR21152:SF40">
    <property type="entry name" value="ALANINE--GLYOXYLATE AMINOTRANSFERASE"/>
    <property type="match status" value="1"/>
</dbReference>
<dbReference type="AlphaFoldDB" id="A0A238LGE3"/>
<dbReference type="RefSeq" id="WP_093993008.1">
    <property type="nucleotide sequence ID" value="NZ_FXZK01000005.1"/>
</dbReference>
<dbReference type="Gene3D" id="3.90.1150.10">
    <property type="entry name" value="Aspartate Aminotransferase, domain 1"/>
    <property type="match status" value="1"/>
</dbReference>
<keyword evidence="7" id="KW-0670">Pyruvate</keyword>
<dbReference type="SUPFAM" id="SSF53383">
    <property type="entry name" value="PLP-dependent transferases"/>
    <property type="match status" value="1"/>
</dbReference>
<evidence type="ECO:0000313" key="8">
    <source>
        <dbReference type="Proteomes" id="UP000201613"/>
    </source>
</evidence>
<dbReference type="GO" id="GO:0008453">
    <property type="term" value="F:alanine-glyoxylate transaminase activity"/>
    <property type="evidence" value="ECO:0007669"/>
    <property type="project" value="TreeGrafter"/>
</dbReference>
<dbReference type="EC" id="2.6.1.37" evidence="7"/>
<accession>A0A238LGE3</accession>
<dbReference type="InterPro" id="IPR015421">
    <property type="entry name" value="PyrdxlP-dep_Trfase_major"/>
</dbReference>
<dbReference type="GO" id="GO:0047304">
    <property type="term" value="F:2-aminoethylphosphonate-pyruvate transaminase activity"/>
    <property type="evidence" value="ECO:0007669"/>
    <property type="project" value="UniProtKB-EC"/>
</dbReference>
<feature type="modified residue" description="N6-(pyridoxal phosphate)lysine" evidence="5">
    <location>
        <position position="200"/>
    </location>
</feature>
<dbReference type="EMBL" id="FXZK01000005">
    <property type="protein sequence ID" value="SMY08652.1"/>
    <property type="molecule type" value="Genomic_DNA"/>
</dbReference>
<evidence type="ECO:0000256" key="4">
    <source>
        <dbReference type="PIRSR" id="PIRSR000524-1"/>
    </source>
</evidence>
<comment type="similarity">
    <text evidence="2">Belongs to the class-V pyridoxal-phosphate-dependent aminotransferase family.</text>
</comment>
<feature type="binding site" evidence="4">
    <location>
        <position position="351"/>
    </location>
    <ligand>
        <name>substrate</name>
    </ligand>
</feature>
<dbReference type="Proteomes" id="UP000201613">
    <property type="component" value="Unassembled WGS sequence"/>
</dbReference>
<dbReference type="InterPro" id="IPR024169">
    <property type="entry name" value="SP_NH2Trfase/AEP_transaminase"/>
</dbReference>
<proteinExistence type="inferred from homology"/>
<keyword evidence="3 5" id="KW-0663">Pyridoxal phosphate</keyword>
<dbReference type="InterPro" id="IPR000192">
    <property type="entry name" value="Aminotrans_V_dom"/>
</dbReference>
<keyword evidence="8" id="KW-1185">Reference proteome</keyword>
<organism evidence="7 8">
    <name type="scientific">Flavimaricola marinus</name>
    <dbReference type="NCBI Taxonomy" id="1819565"/>
    <lineage>
        <taxon>Bacteria</taxon>
        <taxon>Pseudomonadati</taxon>
        <taxon>Pseudomonadota</taxon>
        <taxon>Alphaproteobacteria</taxon>
        <taxon>Rhodobacterales</taxon>
        <taxon>Paracoccaceae</taxon>
        <taxon>Flavimaricola</taxon>
    </lineage>
</organism>
<evidence type="ECO:0000313" key="7">
    <source>
        <dbReference type="EMBL" id="SMY08652.1"/>
    </source>
</evidence>
<evidence type="ECO:0000259" key="6">
    <source>
        <dbReference type="Pfam" id="PF00266"/>
    </source>
</evidence>
<reference evidence="7 8" key="1">
    <citation type="submission" date="2017-05" db="EMBL/GenBank/DDBJ databases">
        <authorList>
            <person name="Song R."/>
            <person name="Chenine A.L."/>
            <person name="Ruprecht R.M."/>
        </authorList>
    </citation>
    <scope>NUCLEOTIDE SEQUENCE [LARGE SCALE GENOMIC DNA]</scope>
    <source>
        <strain evidence="7 8">CECT 8899</strain>
    </source>
</reference>
<dbReference type="OrthoDB" id="9766472at2"/>
<evidence type="ECO:0000256" key="1">
    <source>
        <dbReference type="ARBA" id="ARBA00001933"/>
    </source>
</evidence>
<name>A0A238LGE3_9RHOB</name>
<dbReference type="PIRSF" id="PIRSF000524">
    <property type="entry name" value="SPT"/>
    <property type="match status" value="1"/>
</dbReference>
<dbReference type="PANTHER" id="PTHR21152">
    <property type="entry name" value="AMINOTRANSFERASE CLASS V"/>
    <property type="match status" value="1"/>
</dbReference>
<dbReference type="InterPro" id="IPR015424">
    <property type="entry name" value="PyrdxlP-dep_Trfase"/>
</dbReference>
<feature type="domain" description="Aminotransferase class V" evidence="6">
    <location>
        <begin position="25"/>
        <end position="300"/>
    </location>
</feature>
<keyword evidence="7" id="KW-0808">Transferase</keyword>
<comment type="cofactor">
    <cofactor evidence="1 5">
        <name>pyridoxal 5'-phosphate</name>
        <dbReference type="ChEBI" id="CHEBI:597326"/>
    </cofactor>
</comment>
<dbReference type="Gene3D" id="3.40.640.10">
    <property type="entry name" value="Type I PLP-dependent aspartate aminotransferase-like (Major domain)"/>
    <property type="match status" value="1"/>
</dbReference>
<keyword evidence="7" id="KW-0032">Aminotransferase</keyword>
<sequence>MDGTQANRTPVDPDGLMEFSVVFTDRSLNSMSQSFQAVMRDISSMLKEVYSADHVAVVPGGGTYAMEAVARQLGGNAHALVVRNGWFSYRWSQIFDAGQFTAQTTVVKARPTGNAPQAAYAPAPIEDVVAAIREAKPDVVFAPHVETSAGIMLPDEYVTALAAAAHEVGALMVLDCIASGCIWVDMKATGVDVLISAPQKGWSSTPSAGLVMMSDRARERVEATASNSFAMDLKKWLGIMKTYEGGAHAYHATMPTDGLAAFRDTMAETRDYGFAKLKAAQADLGAQIRALMAEKGVKSVAAKGFEAPSVVVSYTDNPDVKTGKAFAEQGMQIAAGVPLQVDEPEGFSTFRVGLFGLDKLYDVPGTVARFKSVFDKVM</sequence>
<evidence type="ECO:0000256" key="3">
    <source>
        <dbReference type="ARBA" id="ARBA00022898"/>
    </source>
</evidence>
<evidence type="ECO:0000256" key="2">
    <source>
        <dbReference type="ARBA" id="ARBA00009236"/>
    </source>
</evidence>
<dbReference type="Pfam" id="PF00266">
    <property type="entry name" value="Aminotran_5"/>
    <property type="match status" value="1"/>
</dbReference>
<dbReference type="GO" id="GO:0004760">
    <property type="term" value="F:L-serine-pyruvate transaminase activity"/>
    <property type="evidence" value="ECO:0007669"/>
    <property type="project" value="TreeGrafter"/>
</dbReference>
<protein>
    <submittedName>
        <fullName evidence="7">2-aminoethylphosphonate--pyruvate transaminase</fullName>
        <ecNumber evidence="7">2.6.1.37</ecNumber>
    </submittedName>
</protein>
<gene>
    <name evidence="7" type="primary">phnW</name>
    <name evidence="7" type="ORF">LOM8899_02807</name>
</gene>